<evidence type="ECO:0000313" key="3">
    <source>
        <dbReference type="Proteomes" id="UP001418222"/>
    </source>
</evidence>
<dbReference type="AlphaFoldDB" id="A0AAP0FTW4"/>
<organism evidence="2 3">
    <name type="scientific">Platanthera zijinensis</name>
    <dbReference type="NCBI Taxonomy" id="2320716"/>
    <lineage>
        <taxon>Eukaryota</taxon>
        <taxon>Viridiplantae</taxon>
        <taxon>Streptophyta</taxon>
        <taxon>Embryophyta</taxon>
        <taxon>Tracheophyta</taxon>
        <taxon>Spermatophyta</taxon>
        <taxon>Magnoliopsida</taxon>
        <taxon>Liliopsida</taxon>
        <taxon>Asparagales</taxon>
        <taxon>Orchidaceae</taxon>
        <taxon>Orchidoideae</taxon>
        <taxon>Orchideae</taxon>
        <taxon>Orchidinae</taxon>
        <taxon>Platanthera</taxon>
    </lineage>
</organism>
<feature type="region of interest" description="Disordered" evidence="1">
    <location>
        <begin position="55"/>
        <end position="103"/>
    </location>
</feature>
<sequence>MLGPLICYIVTGLIVNPCPTNSNSEITPSEFQRLMIDRFDQMNAQFDDLRAHIDALKDPREHATPRRREDPPTPHDDHFEEEQDALQPQERTIQPRHPSPHDLVHIRFDYERDDRFDDYPEPRRASRVEDDITPLIHIGASIFDGHLDPKSFNDILQNETVLRACAEEPASKASVDAHNVKKTNGH</sequence>
<evidence type="ECO:0000256" key="1">
    <source>
        <dbReference type="SAM" id="MobiDB-lite"/>
    </source>
</evidence>
<evidence type="ECO:0000313" key="2">
    <source>
        <dbReference type="EMBL" id="KAK8914196.1"/>
    </source>
</evidence>
<comment type="caution">
    <text evidence="2">The sequence shown here is derived from an EMBL/GenBank/DDBJ whole genome shotgun (WGS) entry which is preliminary data.</text>
</comment>
<dbReference type="EMBL" id="JBBWWQ010000021">
    <property type="protein sequence ID" value="KAK8914196.1"/>
    <property type="molecule type" value="Genomic_DNA"/>
</dbReference>
<dbReference type="Proteomes" id="UP001418222">
    <property type="component" value="Unassembled WGS sequence"/>
</dbReference>
<accession>A0AAP0FTW4</accession>
<gene>
    <name evidence="2" type="ORF">KSP39_PZI023451</name>
</gene>
<reference evidence="2 3" key="1">
    <citation type="journal article" date="2022" name="Nat. Plants">
        <title>Genomes of leafy and leafless Platanthera orchids illuminate the evolution of mycoheterotrophy.</title>
        <authorList>
            <person name="Li M.H."/>
            <person name="Liu K.W."/>
            <person name="Li Z."/>
            <person name="Lu H.C."/>
            <person name="Ye Q.L."/>
            <person name="Zhang D."/>
            <person name="Wang J.Y."/>
            <person name="Li Y.F."/>
            <person name="Zhong Z.M."/>
            <person name="Liu X."/>
            <person name="Yu X."/>
            <person name="Liu D.K."/>
            <person name="Tu X.D."/>
            <person name="Liu B."/>
            <person name="Hao Y."/>
            <person name="Liao X.Y."/>
            <person name="Jiang Y.T."/>
            <person name="Sun W.H."/>
            <person name="Chen J."/>
            <person name="Chen Y.Q."/>
            <person name="Ai Y."/>
            <person name="Zhai J.W."/>
            <person name="Wu S.S."/>
            <person name="Zhou Z."/>
            <person name="Hsiao Y.Y."/>
            <person name="Wu W.L."/>
            <person name="Chen Y.Y."/>
            <person name="Lin Y.F."/>
            <person name="Hsu J.L."/>
            <person name="Li C.Y."/>
            <person name="Wang Z.W."/>
            <person name="Zhao X."/>
            <person name="Zhong W.Y."/>
            <person name="Ma X.K."/>
            <person name="Ma L."/>
            <person name="Huang J."/>
            <person name="Chen G.Z."/>
            <person name="Huang M.Z."/>
            <person name="Huang L."/>
            <person name="Peng D.H."/>
            <person name="Luo Y.B."/>
            <person name="Zou S.Q."/>
            <person name="Chen S.P."/>
            <person name="Lan S."/>
            <person name="Tsai W.C."/>
            <person name="Van de Peer Y."/>
            <person name="Liu Z.J."/>
        </authorList>
    </citation>
    <scope>NUCLEOTIDE SEQUENCE [LARGE SCALE GENOMIC DNA]</scope>
    <source>
        <strain evidence="2">Lor287</strain>
    </source>
</reference>
<feature type="compositionally biased region" description="Basic and acidic residues" evidence="1">
    <location>
        <begin position="55"/>
        <end position="78"/>
    </location>
</feature>
<name>A0AAP0FTW4_9ASPA</name>
<protein>
    <submittedName>
        <fullName evidence="2">Uncharacterized protein</fullName>
    </submittedName>
</protein>
<keyword evidence="3" id="KW-1185">Reference proteome</keyword>
<proteinExistence type="predicted"/>